<evidence type="ECO:0000313" key="3">
    <source>
        <dbReference type="Proteomes" id="UP001391051"/>
    </source>
</evidence>
<evidence type="ECO:0000256" key="1">
    <source>
        <dbReference type="ARBA" id="ARBA00006484"/>
    </source>
</evidence>
<evidence type="ECO:0000313" key="2">
    <source>
        <dbReference type="EMBL" id="KAK7943114.1"/>
    </source>
</evidence>
<organism evidence="2 3">
    <name type="scientific">Apiospora aurea</name>
    <dbReference type="NCBI Taxonomy" id="335848"/>
    <lineage>
        <taxon>Eukaryota</taxon>
        <taxon>Fungi</taxon>
        <taxon>Dikarya</taxon>
        <taxon>Ascomycota</taxon>
        <taxon>Pezizomycotina</taxon>
        <taxon>Sordariomycetes</taxon>
        <taxon>Xylariomycetidae</taxon>
        <taxon>Amphisphaeriales</taxon>
        <taxon>Apiosporaceae</taxon>
        <taxon>Apiospora</taxon>
    </lineage>
</organism>
<proteinExistence type="inferred from homology"/>
<dbReference type="PANTHER" id="PTHR43544">
    <property type="entry name" value="SHORT-CHAIN DEHYDROGENASE/REDUCTASE"/>
    <property type="match status" value="1"/>
</dbReference>
<dbReference type="PRINTS" id="PR00081">
    <property type="entry name" value="GDHRDH"/>
</dbReference>
<dbReference type="Proteomes" id="UP001391051">
    <property type="component" value="Unassembled WGS sequence"/>
</dbReference>
<reference evidence="2 3" key="1">
    <citation type="submission" date="2023-01" db="EMBL/GenBank/DDBJ databases">
        <title>Analysis of 21 Apiospora genomes using comparative genomics revels a genus with tremendous synthesis potential of carbohydrate active enzymes and secondary metabolites.</title>
        <authorList>
            <person name="Sorensen T."/>
        </authorList>
    </citation>
    <scope>NUCLEOTIDE SEQUENCE [LARGE SCALE GENOMIC DNA]</scope>
    <source>
        <strain evidence="2 3">CBS 24483</strain>
    </source>
</reference>
<protein>
    <submittedName>
        <fullName evidence="2">NAD(P)-binding protein</fullName>
    </submittedName>
</protein>
<accession>A0ABR1PZD3</accession>
<dbReference type="Pfam" id="PF00106">
    <property type="entry name" value="adh_short"/>
    <property type="match status" value="1"/>
</dbReference>
<sequence length="251" mass="26987">MSNYLITGTSKGLGLYLVKELLKRPARSVGLIFATTRSAPTPALQKAIDESSGHVVNIIVDPTDVESLKTALPLVEKHLGDAGLDVLINNVGTGPFANGIKNMDNLADVFNVNVMSVQNVTTAFLPLLEKGELKKVVNMSTTVSSFAYQDVFVRLPAPAYKITKAALNMLTLQWGMEYRDQGFTIFGVSPGWCKTDLGGEGANLEPEQGAEAAMKVIDAAGKEEVGRMINIRLEGFEDGPGDRYQGGVVPW</sequence>
<dbReference type="PANTHER" id="PTHR43544:SF36">
    <property type="entry name" value="CHAIN OXIDOREDUCTASE (CSGA), PUTATIVE (AFU_ORTHOLOGUE AFUA_4G00910)-RELATED"/>
    <property type="match status" value="1"/>
</dbReference>
<dbReference type="SUPFAM" id="SSF51735">
    <property type="entry name" value="NAD(P)-binding Rossmann-fold domains"/>
    <property type="match status" value="1"/>
</dbReference>
<dbReference type="Gene3D" id="3.40.50.720">
    <property type="entry name" value="NAD(P)-binding Rossmann-like Domain"/>
    <property type="match status" value="1"/>
</dbReference>
<dbReference type="InterPro" id="IPR051468">
    <property type="entry name" value="Fungal_SecMetab_SDRs"/>
</dbReference>
<comment type="similarity">
    <text evidence="1">Belongs to the short-chain dehydrogenases/reductases (SDR) family.</text>
</comment>
<dbReference type="GeneID" id="92081511"/>
<dbReference type="EMBL" id="JAQQWE010000008">
    <property type="protein sequence ID" value="KAK7943114.1"/>
    <property type="molecule type" value="Genomic_DNA"/>
</dbReference>
<keyword evidence="3" id="KW-1185">Reference proteome</keyword>
<gene>
    <name evidence="2" type="ORF">PG986_012227</name>
</gene>
<dbReference type="RefSeq" id="XP_066695145.1">
    <property type="nucleotide sequence ID" value="XM_066848449.1"/>
</dbReference>
<comment type="caution">
    <text evidence="2">The sequence shown here is derived from an EMBL/GenBank/DDBJ whole genome shotgun (WGS) entry which is preliminary data.</text>
</comment>
<dbReference type="InterPro" id="IPR036291">
    <property type="entry name" value="NAD(P)-bd_dom_sf"/>
</dbReference>
<dbReference type="InterPro" id="IPR002347">
    <property type="entry name" value="SDR_fam"/>
</dbReference>
<name>A0ABR1PZD3_9PEZI</name>